<proteinExistence type="predicted"/>
<sequence length="80" mass="9043">MPSSCQELWTMAQNSLFLLDMSLTCSVSDLGGLSNTSIVLGGNFGIAWILPSMKIRRTLERFDLRYATEASRRIILHFFI</sequence>
<keyword evidence="1" id="KW-0812">Transmembrane</keyword>
<evidence type="ECO:0000313" key="3">
    <source>
        <dbReference type="Proteomes" id="UP000318571"/>
    </source>
</evidence>
<gene>
    <name evidence="2" type="ORF">TCAL_17033</name>
</gene>
<comment type="caution">
    <text evidence="2">The sequence shown here is derived from an EMBL/GenBank/DDBJ whole genome shotgun (WGS) entry which is preliminary data.</text>
</comment>
<accession>A0A553PHQ5</accession>
<keyword evidence="3" id="KW-1185">Reference proteome</keyword>
<evidence type="ECO:0000313" key="2">
    <source>
        <dbReference type="EMBL" id="TRY77218.1"/>
    </source>
</evidence>
<dbReference type="Proteomes" id="UP000318571">
    <property type="component" value="Chromosome 5"/>
</dbReference>
<keyword evidence="1" id="KW-0472">Membrane</keyword>
<dbReference type="AlphaFoldDB" id="A0A553PHQ5"/>
<reference evidence="2 3" key="1">
    <citation type="journal article" date="2018" name="Nat. Ecol. Evol.">
        <title>Genomic signatures of mitonuclear coevolution across populations of Tigriopus californicus.</title>
        <authorList>
            <person name="Barreto F.S."/>
            <person name="Watson E.T."/>
            <person name="Lima T.G."/>
            <person name="Willett C.S."/>
            <person name="Edmands S."/>
            <person name="Li W."/>
            <person name="Burton R.S."/>
        </authorList>
    </citation>
    <scope>NUCLEOTIDE SEQUENCE [LARGE SCALE GENOMIC DNA]</scope>
    <source>
        <strain evidence="2 3">San Diego</strain>
    </source>
</reference>
<keyword evidence="1" id="KW-1133">Transmembrane helix</keyword>
<protein>
    <submittedName>
        <fullName evidence="2">Uncharacterized protein</fullName>
    </submittedName>
</protein>
<dbReference type="EMBL" id="VCGU01000004">
    <property type="protein sequence ID" value="TRY77218.1"/>
    <property type="molecule type" value="Genomic_DNA"/>
</dbReference>
<feature type="transmembrane region" description="Helical" evidence="1">
    <location>
        <begin position="30"/>
        <end position="51"/>
    </location>
</feature>
<evidence type="ECO:0000256" key="1">
    <source>
        <dbReference type="SAM" id="Phobius"/>
    </source>
</evidence>
<name>A0A553PHQ5_TIGCA</name>
<organism evidence="2 3">
    <name type="scientific">Tigriopus californicus</name>
    <name type="common">Marine copepod</name>
    <dbReference type="NCBI Taxonomy" id="6832"/>
    <lineage>
        <taxon>Eukaryota</taxon>
        <taxon>Metazoa</taxon>
        <taxon>Ecdysozoa</taxon>
        <taxon>Arthropoda</taxon>
        <taxon>Crustacea</taxon>
        <taxon>Multicrustacea</taxon>
        <taxon>Hexanauplia</taxon>
        <taxon>Copepoda</taxon>
        <taxon>Harpacticoida</taxon>
        <taxon>Harpacticidae</taxon>
        <taxon>Tigriopus</taxon>
    </lineage>
</organism>